<name>A0A2P5A569_PARAD</name>
<comment type="caution">
    <text evidence="1">The sequence shown here is derived from an EMBL/GenBank/DDBJ whole genome shotgun (WGS) entry which is preliminary data.</text>
</comment>
<reference evidence="2" key="1">
    <citation type="submission" date="2016-06" db="EMBL/GenBank/DDBJ databases">
        <title>Parallel loss of symbiosis genes in relatives of nitrogen-fixing non-legume Parasponia.</title>
        <authorList>
            <person name="Van Velzen R."/>
            <person name="Holmer R."/>
            <person name="Bu F."/>
            <person name="Rutten L."/>
            <person name="Van Zeijl A."/>
            <person name="Liu W."/>
            <person name="Santuari L."/>
            <person name="Cao Q."/>
            <person name="Sharma T."/>
            <person name="Shen D."/>
            <person name="Roswanjaya Y."/>
            <person name="Wardhani T."/>
            <person name="Kalhor M.S."/>
            <person name="Jansen J."/>
            <person name="Van den Hoogen J."/>
            <person name="Gungor B."/>
            <person name="Hartog M."/>
            <person name="Hontelez J."/>
            <person name="Verver J."/>
            <person name="Yang W.-C."/>
            <person name="Schijlen E."/>
            <person name="Repin R."/>
            <person name="Schilthuizen M."/>
            <person name="Schranz E."/>
            <person name="Heidstra R."/>
            <person name="Miyata K."/>
            <person name="Fedorova E."/>
            <person name="Kohlen W."/>
            <person name="Bisseling T."/>
            <person name="Smit S."/>
            <person name="Geurts R."/>
        </authorList>
    </citation>
    <scope>NUCLEOTIDE SEQUENCE [LARGE SCALE GENOMIC DNA]</scope>
    <source>
        <strain evidence="2">cv. WU1-14</strain>
    </source>
</reference>
<evidence type="ECO:0000313" key="1">
    <source>
        <dbReference type="EMBL" id="PON31683.1"/>
    </source>
</evidence>
<protein>
    <submittedName>
        <fullName evidence="1">Uncharacterized protein</fullName>
    </submittedName>
</protein>
<dbReference type="EMBL" id="JXTB01000959">
    <property type="protein sequence ID" value="PON31683.1"/>
    <property type="molecule type" value="Genomic_DNA"/>
</dbReference>
<gene>
    <name evidence="1" type="ORF">PanWU01x14_367930</name>
</gene>
<sequence>MRGTLLTTFLMQLPFCRKIAKTRVALSSWNKTQFGKLQNNISALRAALAEAQDAGLTPDSVQKEKDLRLSLSEQLLCEEIHWRQKSRVKWIKEGDSCTKFFFITKEK</sequence>
<accession>A0A2P5A569</accession>
<dbReference type="Proteomes" id="UP000237105">
    <property type="component" value="Unassembled WGS sequence"/>
</dbReference>
<dbReference type="AlphaFoldDB" id="A0A2P5A569"/>
<dbReference type="OrthoDB" id="1436718at2759"/>
<proteinExistence type="predicted"/>
<evidence type="ECO:0000313" key="2">
    <source>
        <dbReference type="Proteomes" id="UP000237105"/>
    </source>
</evidence>
<keyword evidence="2" id="KW-1185">Reference proteome</keyword>
<organism evidence="1 2">
    <name type="scientific">Parasponia andersonii</name>
    <name type="common">Sponia andersonii</name>
    <dbReference type="NCBI Taxonomy" id="3476"/>
    <lineage>
        <taxon>Eukaryota</taxon>
        <taxon>Viridiplantae</taxon>
        <taxon>Streptophyta</taxon>
        <taxon>Embryophyta</taxon>
        <taxon>Tracheophyta</taxon>
        <taxon>Spermatophyta</taxon>
        <taxon>Magnoliopsida</taxon>
        <taxon>eudicotyledons</taxon>
        <taxon>Gunneridae</taxon>
        <taxon>Pentapetalae</taxon>
        <taxon>rosids</taxon>
        <taxon>fabids</taxon>
        <taxon>Rosales</taxon>
        <taxon>Cannabaceae</taxon>
        <taxon>Parasponia</taxon>
    </lineage>
</organism>